<dbReference type="AlphaFoldDB" id="B3SBD0"/>
<organism evidence="1 2">
    <name type="scientific">Trichoplax adhaerens</name>
    <name type="common">Trichoplax reptans</name>
    <dbReference type="NCBI Taxonomy" id="10228"/>
    <lineage>
        <taxon>Eukaryota</taxon>
        <taxon>Metazoa</taxon>
        <taxon>Placozoa</taxon>
        <taxon>Uniplacotomia</taxon>
        <taxon>Trichoplacea</taxon>
        <taxon>Trichoplacidae</taxon>
        <taxon>Trichoplax</taxon>
    </lineage>
</organism>
<evidence type="ECO:0008006" key="3">
    <source>
        <dbReference type="Google" id="ProtNLM"/>
    </source>
</evidence>
<reference evidence="1 2" key="1">
    <citation type="journal article" date="2008" name="Nature">
        <title>The Trichoplax genome and the nature of placozoans.</title>
        <authorList>
            <person name="Srivastava M."/>
            <person name="Begovic E."/>
            <person name="Chapman J."/>
            <person name="Putnam N.H."/>
            <person name="Hellsten U."/>
            <person name="Kawashima T."/>
            <person name="Kuo A."/>
            <person name="Mitros T."/>
            <person name="Salamov A."/>
            <person name="Carpenter M.L."/>
            <person name="Signorovitch A.Y."/>
            <person name="Moreno M.A."/>
            <person name="Kamm K."/>
            <person name="Grimwood J."/>
            <person name="Schmutz J."/>
            <person name="Shapiro H."/>
            <person name="Grigoriev I.V."/>
            <person name="Buss L.W."/>
            <person name="Schierwater B."/>
            <person name="Dellaporta S.L."/>
            <person name="Rokhsar D.S."/>
        </authorList>
    </citation>
    <scope>NUCLEOTIDE SEQUENCE [LARGE SCALE GENOMIC DNA]</scope>
    <source>
        <strain evidence="1 2">Grell-BS-1999</strain>
    </source>
</reference>
<accession>B3SBD0</accession>
<dbReference type="GO" id="GO:0008080">
    <property type="term" value="F:N-acetyltransferase activity"/>
    <property type="evidence" value="ECO:0000318"/>
    <property type="project" value="GO_Central"/>
</dbReference>
<dbReference type="InterPro" id="IPR016181">
    <property type="entry name" value="Acyl_CoA_acyltransferase"/>
</dbReference>
<dbReference type="PhylomeDB" id="B3SBD0"/>
<protein>
    <recommendedName>
        <fullName evidence="3">N-acetyltransferase domain-containing protein</fullName>
    </recommendedName>
</protein>
<dbReference type="HOGENOM" id="CLU_1121354_0_0_1"/>
<dbReference type="InParanoid" id="B3SBD0"/>
<dbReference type="FunFam" id="3.40.630.30:FF:000100">
    <property type="entry name" value="Predicted protein"/>
    <property type="match status" value="1"/>
</dbReference>
<dbReference type="Gene3D" id="3.40.630.30">
    <property type="match status" value="1"/>
</dbReference>
<dbReference type="KEGG" id="tad:TRIADDRAFT_61571"/>
<dbReference type="CTD" id="6758785"/>
<sequence>MTGYQDNVQWSLSLAKKFHDENLTEIYDPKNDIKYQMMKPWDIQQAAEIMSQAYSQDNMFFKLMGVSKADYLPSALLSYKQAMEDNMGMVAKTRDGVLVGASGAYLVDTAIAEVKVNLEEYYGKKVAPIMDMSRILFQNFSVKDYDDPSRIIYIDDTCALSQYRGKGISLMLSLLLQSICQRRSFTHVCSIAYHPALARNVEHMPGWKKISSVNVNNYSYRNEKIFAPLYNQGYRDVTLFIKKFIPRYPN</sequence>
<dbReference type="SUPFAM" id="SSF55729">
    <property type="entry name" value="Acyl-CoA N-acyltransferases (Nat)"/>
    <property type="match status" value="1"/>
</dbReference>
<gene>
    <name evidence="1" type="ORF">TRIADDRAFT_61571</name>
</gene>
<name>B3SBD0_TRIAD</name>
<dbReference type="EMBL" id="DS985264">
    <property type="protein sequence ID" value="EDV19982.1"/>
    <property type="molecule type" value="Genomic_DNA"/>
</dbReference>
<keyword evidence="2" id="KW-1185">Reference proteome</keyword>
<evidence type="ECO:0000313" key="1">
    <source>
        <dbReference type="EMBL" id="EDV19982.1"/>
    </source>
</evidence>
<dbReference type="GeneID" id="6758785"/>
<dbReference type="RefSeq" id="XP_002117572.1">
    <property type="nucleotide sequence ID" value="XM_002117536.1"/>
</dbReference>
<dbReference type="PANTHER" id="PTHR20905">
    <property type="entry name" value="N-ACETYLTRANSFERASE-RELATED"/>
    <property type="match status" value="1"/>
</dbReference>
<dbReference type="Proteomes" id="UP000009022">
    <property type="component" value="Unassembled WGS sequence"/>
</dbReference>
<dbReference type="PANTHER" id="PTHR20905:SF1">
    <property type="entry name" value="AT07410P-RELATED"/>
    <property type="match status" value="1"/>
</dbReference>
<evidence type="ECO:0000313" key="2">
    <source>
        <dbReference type="Proteomes" id="UP000009022"/>
    </source>
</evidence>
<proteinExistence type="predicted"/>